<dbReference type="InterPro" id="IPR029033">
    <property type="entry name" value="His_PPase_superfam"/>
</dbReference>
<evidence type="ECO:0000256" key="1">
    <source>
        <dbReference type="ARBA" id="ARBA00023152"/>
    </source>
</evidence>
<protein>
    <submittedName>
        <fullName evidence="5">Histidine phosphatase superfamily</fullName>
    </submittedName>
</protein>
<evidence type="ECO:0000313" key="6">
    <source>
        <dbReference type="Proteomes" id="UP000507962"/>
    </source>
</evidence>
<dbReference type="GO" id="GO:0016791">
    <property type="term" value="F:phosphatase activity"/>
    <property type="evidence" value="ECO:0007669"/>
    <property type="project" value="TreeGrafter"/>
</dbReference>
<dbReference type="PROSITE" id="PS00175">
    <property type="entry name" value="PG_MUTASE"/>
    <property type="match status" value="1"/>
</dbReference>
<dbReference type="PANTHER" id="PTHR48100">
    <property type="entry name" value="BROAD-SPECIFICITY PHOSPHATASE YOR283W-RELATED"/>
    <property type="match status" value="1"/>
</dbReference>
<dbReference type="InterPro" id="IPR001345">
    <property type="entry name" value="PG/BPGM_mutase_AS"/>
</dbReference>
<sequence length="210" mass="22841">MTPAPTTLFLVRHGQTTWNVERRLQGHLNSPLTETGRKQARAAGDILAGTPIAAAFSSPSGRAVETANGIIGDRDISLTHHEGLREIGLGPMEGMPLAEAEKIHPKACRDFWEAPQDFDLPGAERYSQVQTRVLAAIDELFRAHQGQAILLVSHAIAIKTALAHFLDKAIWELGDIRLPENGRILTLQATDGHLALKDPEACLFQAEASH</sequence>
<proteinExistence type="predicted"/>
<accession>A0A4U8YIX6</accession>
<evidence type="ECO:0000256" key="2">
    <source>
        <dbReference type="ARBA" id="ARBA00023235"/>
    </source>
</evidence>
<dbReference type="EMBL" id="CAADHO010000001">
    <property type="protein sequence ID" value="VFQ42939.1"/>
    <property type="molecule type" value="Genomic_DNA"/>
</dbReference>
<dbReference type="PIRSF" id="PIRSF000709">
    <property type="entry name" value="6PFK_2-Ptase"/>
    <property type="match status" value="1"/>
</dbReference>
<evidence type="ECO:0000256" key="4">
    <source>
        <dbReference type="PIRSR" id="PIRSR613078-2"/>
    </source>
</evidence>
<keyword evidence="6" id="KW-1185">Reference proteome</keyword>
<feature type="binding site" evidence="4">
    <location>
        <position position="62"/>
    </location>
    <ligand>
        <name>substrate</name>
    </ligand>
</feature>
<dbReference type="PANTHER" id="PTHR48100:SF1">
    <property type="entry name" value="HISTIDINE PHOSPHATASE FAMILY PROTEIN-RELATED"/>
    <property type="match status" value="1"/>
</dbReference>
<dbReference type="GO" id="GO:0005737">
    <property type="term" value="C:cytoplasm"/>
    <property type="evidence" value="ECO:0007669"/>
    <property type="project" value="TreeGrafter"/>
</dbReference>
<dbReference type="Gene3D" id="3.40.50.1240">
    <property type="entry name" value="Phosphoglycerate mutase-like"/>
    <property type="match status" value="1"/>
</dbReference>
<keyword evidence="1" id="KW-0324">Glycolysis</keyword>
<dbReference type="AlphaFoldDB" id="A0A4U8YIX6"/>
<dbReference type="InterPro" id="IPR013078">
    <property type="entry name" value="His_Pase_superF_clade-1"/>
</dbReference>
<dbReference type="Proteomes" id="UP000507962">
    <property type="component" value="Unassembled WGS sequence"/>
</dbReference>
<evidence type="ECO:0000256" key="3">
    <source>
        <dbReference type="PIRSR" id="PIRSR613078-1"/>
    </source>
</evidence>
<dbReference type="RefSeq" id="WP_180137141.1">
    <property type="nucleotide sequence ID" value="NZ_CAADHO010000001.1"/>
</dbReference>
<dbReference type="InterPro" id="IPR050275">
    <property type="entry name" value="PGM_Phosphatase"/>
</dbReference>
<dbReference type="SMART" id="SM00855">
    <property type="entry name" value="PGAM"/>
    <property type="match status" value="1"/>
</dbReference>
<feature type="active site" description="Tele-phosphohistidine intermediate" evidence="3">
    <location>
        <position position="13"/>
    </location>
</feature>
<gene>
    <name evidence="5" type="ORF">MSL71_5600</name>
</gene>
<feature type="binding site" evidence="4">
    <location>
        <begin position="12"/>
        <end position="19"/>
    </location>
    <ligand>
        <name>substrate</name>
    </ligand>
</feature>
<dbReference type="SUPFAM" id="SSF53254">
    <property type="entry name" value="Phosphoglycerate mutase-like"/>
    <property type="match status" value="1"/>
</dbReference>
<dbReference type="CDD" id="cd07067">
    <property type="entry name" value="HP_PGM_like"/>
    <property type="match status" value="1"/>
</dbReference>
<keyword evidence="2" id="KW-0413">Isomerase</keyword>
<evidence type="ECO:0000313" key="5">
    <source>
        <dbReference type="EMBL" id="VFQ42939.1"/>
    </source>
</evidence>
<feature type="active site" description="Proton donor/acceptor" evidence="3">
    <location>
        <position position="86"/>
    </location>
</feature>
<organism evidence="5 6">
    <name type="scientific">Desulfoluna butyratoxydans</name>
    <dbReference type="NCBI Taxonomy" id="231438"/>
    <lineage>
        <taxon>Bacteria</taxon>
        <taxon>Pseudomonadati</taxon>
        <taxon>Thermodesulfobacteriota</taxon>
        <taxon>Desulfobacteria</taxon>
        <taxon>Desulfobacterales</taxon>
        <taxon>Desulfolunaceae</taxon>
        <taxon>Desulfoluna</taxon>
    </lineage>
</organism>
<reference evidence="5 6" key="1">
    <citation type="submission" date="2019-03" db="EMBL/GenBank/DDBJ databases">
        <authorList>
            <person name="Nijsse B."/>
        </authorList>
    </citation>
    <scope>NUCLEOTIDE SEQUENCE [LARGE SCALE GENOMIC DNA]</scope>
    <source>
        <strain evidence="5">Desulfoluna butyratoxydans MSL71</strain>
    </source>
</reference>
<dbReference type="Pfam" id="PF00300">
    <property type="entry name" value="His_Phos_1"/>
    <property type="match status" value="1"/>
</dbReference>
<name>A0A4U8YIX6_9BACT</name>